<feature type="region of interest" description="Disordered" evidence="1">
    <location>
        <begin position="405"/>
        <end position="447"/>
    </location>
</feature>
<dbReference type="EMBL" id="JAMZEC010000001">
    <property type="protein sequence ID" value="MCP2344778.1"/>
    <property type="molecule type" value="Genomic_DNA"/>
</dbReference>
<protein>
    <submittedName>
        <fullName evidence="2">Uncharacterized protein</fullName>
    </submittedName>
</protein>
<gene>
    <name evidence="2" type="ORF">HD595_000900</name>
</gene>
<feature type="compositionally biased region" description="Basic and acidic residues" evidence="1">
    <location>
        <begin position="223"/>
        <end position="232"/>
    </location>
</feature>
<dbReference type="Proteomes" id="UP001320766">
    <property type="component" value="Unassembled WGS sequence"/>
</dbReference>
<reference evidence="2 3" key="1">
    <citation type="submission" date="2022-06" db="EMBL/GenBank/DDBJ databases">
        <title>Sequencing the genomes of 1000 actinobacteria strains.</title>
        <authorList>
            <person name="Klenk H.-P."/>
        </authorList>
    </citation>
    <scope>NUCLEOTIDE SEQUENCE [LARGE SCALE GENOMIC DNA]</scope>
    <source>
        <strain evidence="2 3">DSM 44170</strain>
    </source>
</reference>
<keyword evidence="3" id="KW-1185">Reference proteome</keyword>
<organism evidence="2 3">
    <name type="scientific">Nonomuraea roseoviolacea subsp. carminata</name>
    <dbReference type="NCBI Taxonomy" id="160689"/>
    <lineage>
        <taxon>Bacteria</taxon>
        <taxon>Bacillati</taxon>
        <taxon>Actinomycetota</taxon>
        <taxon>Actinomycetes</taxon>
        <taxon>Streptosporangiales</taxon>
        <taxon>Streptosporangiaceae</taxon>
        <taxon>Nonomuraea</taxon>
    </lineage>
</organism>
<name>A0ABT1JSQ2_9ACTN</name>
<sequence length="447" mass="46958">MTFSPCLEARDSHLRRSGFLLHRRPHPGGPGVSDVTSAGSHGKTCRQDVLRGVEVPVVPGAAGRALPRPDAERKPLKQVPAGRAGLGAGQPAVDHDQVTPVPGRLVGEHAAEGAPSAVGDGLGQCAVADHVGHGQVLDHDHVVVADQPRAGLVQEVRAGRAYLPVGAGDLGLRLAVVARPLDLACSAALVAGQVALPLGQMARVGDLVAVGGDGEVRHAEIHGDHGARRREPVGNGDIGGEGDVPPSARVPGDGHRGRVDGRRVHLGPGPDECQGRVHLREEQSPVSVAEPRAGVFGRLPSGSGLVARMSGASGEEVRERRLLVPDRLLQRHRRHLVQPCQLVGGLHRGEVGVRLDKADLRLLGAVSVAPPGQGAVPDDAYAPERAIQRTGLLRRRVRPALVRRPHRSILTNHPLRNQPLRTKHVRGGARPSCPGPKPGVSSTKEFR</sequence>
<accession>A0ABT1JSQ2</accession>
<evidence type="ECO:0000313" key="3">
    <source>
        <dbReference type="Proteomes" id="UP001320766"/>
    </source>
</evidence>
<proteinExistence type="predicted"/>
<comment type="caution">
    <text evidence="2">The sequence shown here is derived from an EMBL/GenBank/DDBJ whole genome shotgun (WGS) entry which is preliminary data.</text>
</comment>
<feature type="region of interest" description="Disordered" evidence="1">
    <location>
        <begin position="61"/>
        <end position="95"/>
    </location>
</feature>
<feature type="region of interest" description="Disordered" evidence="1">
    <location>
        <begin position="223"/>
        <end position="259"/>
    </location>
</feature>
<evidence type="ECO:0000313" key="2">
    <source>
        <dbReference type="EMBL" id="MCP2344778.1"/>
    </source>
</evidence>
<feature type="region of interest" description="Disordered" evidence="1">
    <location>
        <begin position="20"/>
        <end position="47"/>
    </location>
</feature>
<evidence type="ECO:0000256" key="1">
    <source>
        <dbReference type="SAM" id="MobiDB-lite"/>
    </source>
</evidence>